<accession>A0AAD8A621</accession>
<feature type="compositionally biased region" description="Polar residues" evidence="1">
    <location>
        <begin position="945"/>
        <end position="972"/>
    </location>
</feature>
<feature type="compositionally biased region" description="Polar residues" evidence="1">
    <location>
        <begin position="414"/>
        <end position="433"/>
    </location>
</feature>
<feature type="region of interest" description="Disordered" evidence="1">
    <location>
        <begin position="312"/>
        <end position="474"/>
    </location>
</feature>
<keyword evidence="3" id="KW-1185">Reference proteome</keyword>
<feature type="compositionally biased region" description="Basic and acidic residues" evidence="1">
    <location>
        <begin position="139"/>
        <end position="154"/>
    </location>
</feature>
<reference evidence="2" key="1">
    <citation type="journal article" date="2023" name="IScience">
        <title>Live-bearing cockroach genome reveals convergent evolutionary mechanisms linked to viviparity in insects and beyond.</title>
        <authorList>
            <person name="Fouks B."/>
            <person name="Harrison M.C."/>
            <person name="Mikhailova A.A."/>
            <person name="Marchal E."/>
            <person name="English S."/>
            <person name="Carruthers M."/>
            <person name="Jennings E.C."/>
            <person name="Chiamaka E.L."/>
            <person name="Frigard R.A."/>
            <person name="Pippel M."/>
            <person name="Attardo G.M."/>
            <person name="Benoit J.B."/>
            <person name="Bornberg-Bauer E."/>
            <person name="Tobe S.S."/>
        </authorList>
    </citation>
    <scope>NUCLEOTIDE SEQUENCE</scope>
    <source>
        <strain evidence="2">Stay&amp;Tobe</strain>
    </source>
</reference>
<sequence>MCCCQEQHVNTTVVIMSLLSELEELQRCLENTTDSDADHKSAGDASNDLDTLLQSEYMSLAATTTTTSVSDLEKTLTGDVSQDEADQDTLPQRDSKFPDTSAQIKTASDISSASCKAAETAGSIVDSESTNEPAVLHQLDKNVDTKAESRKGNLESDISNLKSTEDTKNCETLGENVKHKENTSKLDDVPKPTINLKSTEDTSSSVKNPKSIEDKTNSSVVNPESSEDRTKTSVLIPKCIEDKTNSMVKPKSAEDKIKSMLNPISTEDKTNPSVMELESIEDKINYSVIKNKTYTEVKSNINPKYTEDKAINSSVMNKKSPEGKATNSYVINPKSSEDKATNSSVINPKSSEDKATNSSVMKIKSSEDKLTNSSLIKPESAEYKTNSSVMIPKSSEDKSNSSVIIPRSSEDKATNSSVTNLKSSGDKATNSSVMKPVSAEEKNSSMINPESTENAKTSQIENSESNKDMTASESFVTDVLRKSYEEESADIEMSEPVERRKRVEQDSPSGRISDSKNISEPETSPASKPPSVKKRKLYTEPPFGCDLLEVPMGGTSPETLLRLQNSSQLLRLHKPRTLTKKRKLVESPESSPEIRKKKIVCGNVESPTQVEVAPLGAKEPLIQEEAERLGKELLEARVILKRINIPTPEPLVKAEVENTLQQASNNVVCSVSSAPSTSKKPKAKPKSSGPLKINTSKVLADPQKINNSKILQKNSMLKPKTREMLTKINMPTRLGSKRKRIFTKKVLANKLDTHSIVLKKNSNTNLKKQNSESVIKSRPSNDIKKKVVKKENTQKIVSSKKINVSLGKKKMNVKSNSASVEKKPVMKKVVHKSVSRKAVVKKEAKLNLGKKIVVKSVIVDKTTRNASKKAGTAMTTRKVVNSAVKPVVQQKNVADIKPRPASRAKDEVQLVSRPKNDAHPMSRAKHEAQLMSRPKDEAQPVSRAKQGSQLASRPKGGTQSASRAKGENQSTSRTKDETQPMCGMKDEENGGEDEWFVEYLLDEDINLPEVMKDNVRVSSSDDKRPSSRQTVTECDSSTDKKVYALDVSTRHKIEVMKKAIGDLERIADRSMLRLKAEERQVIYLSNKLRYYETDKHFKMLHKILKDAAPGDNQNPDAVFIVDLLLSYCSNDDSENSNDARSEKPNVSGNKLCAAIETRTKEHFRNIKNCEIEKSAIAAHSLPEHHKIEKEAKLLKQLDKPLELTIWEMIFIQKNKYRSMNFDILVDKNLITKFIIPTKDGSTRGDVTKEINNHGISSMDDMTDEEHDIV</sequence>
<name>A0AAD8A621_DIPPU</name>
<feature type="compositionally biased region" description="Basic and acidic residues" evidence="1">
    <location>
        <begin position="894"/>
        <end position="938"/>
    </location>
</feature>
<evidence type="ECO:0000256" key="1">
    <source>
        <dbReference type="SAM" id="MobiDB-lite"/>
    </source>
</evidence>
<feature type="region of interest" description="Disordered" evidence="1">
    <location>
        <begin position="671"/>
        <end position="693"/>
    </location>
</feature>
<feature type="region of interest" description="Disordered" evidence="1">
    <location>
        <begin position="139"/>
        <end position="233"/>
    </location>
</feature>
<dbReference type="AlphaFoldDB" id="A0AAD8A621"/>
<dbReference type="EMBL" id="JASPKZ010003835">
    <property type="protein sequence ID" value="KAJ9592427.1"/>
    <property type="molecule type" value="Genomic_DNA"/>
</dbReference>
<feature type="region of interest" description="Disordered" evidence="1">
    <location>
        <begin position="1245"/>
        <end position="1269"/>
    </location>
</feature>
<feature type="compositionally biased region" description="Acidic residues" evidence="1">
    <location>
        <begin position="1260"/>
        <end position="1269"/>
    </location>
</feature>
<dbReference type="Proteomes" id="UP001233999">
    <property type="component" value="Unassembled WGS sequence"/>
</dbReference>
<feature type="compositionally biased region" description="Basic and acidic residues" evidence="1">
    <location>
        <begin position="176"/>
        <end position="190"/>
    </location>
</feature>
<feature type="region of interest" description="Disordered" evidence="1">
    <location>
        <begin position="891"/>
        <end position="989"/>
    </location>
</feature>
<proteinExistence type="predicted"/>
<comment type="caution">
    <text evidence="2">The sequence shown here is derived from an EMBL/GenBank/DDBJ whole genome shotgun (WGS) entry which is preliminary data.</text>
</comment>
<evidence type="ECO:0000313" key="3">
    <source>
        <dbReference type="Proteomes" id="UP001233999"/>
    </source>
</evidence>
<evidence type="ECO:0000313" key="2">
    <source>
        <dbReference type="EMBL" id="KAJ9592427.1"/>
    </source>
</evidence>
<organism evidence="2 3">
    <name type="scientific">Diploptera punctata</name>
    <name type="common">Pacific beetle cockroach</name>
    <dbReference type="NCBI Taxonomy" id="6984"/>
    <lineage>
        <taxon>Eukaryota</taxon>
        <taxon>Metazoa</taxon>
        <taxon>Ecdysozoa</taxon>
        <taxon>Arthropoda</taxon>
        <taxon>Hexapoda</taxon>
        <taxon>Insecta</taxon>
        <taxon>Pterygota</taxon>
        <taxon>Neoptera</taxon>
        <taxon>Polyneoptera</taxon>
        <taxon>Dictyoptera</taxon>
        <taxon>Blattodea</taxon>
        <taxon>Blaberoidea</taxon>
        <taxon>Blaberidae</taxon>
        <taxon>Diplopterinae</taxon>
        <taxon>Diploptera</taxon>
    </lineage>
</organism>
<feature type="compositionally biased region" description="Polar residues" evidence="1">
    <location>
        <begin position="444"/>
        <end position="474"/>
    </location>
</feature>
<protein>
    <submittedName>
        <fullName evidence="2">Uncharacterized protein</fullName>
    </submittedName>
</protein>
<feature type="compositionally biased region" description="Polar residues" evidence="1">
    <location>
        <begin position="325"/>
        <end position="334"/>
    </location>
</feature>
<feature type="compositionally biased region" description="Acidic residues" evidence="1">
    <location>
        <begin position="486"/>
        <end position="495"/>
    </location>
</feature>
<gene>
    <name evidence="2" type="ORF">L9F63_015843</name>
</gene>
<feature type="compositionally biased region" description="Basic and acidic residues" evidence="1">
    <location>
        <begin position="973"/>
        <end position="988"/>
    </location>
</feature>
<reference evidence="2" key="2">
    <citation type="submission" date="2023-05" db="EMBL/GenBank/DDBJ databases">
        <authorList>
            <person name="Fouks B."/>
        </authorList>
    </citation>
    <scope>NUCLEOTIDE SEQUENCE</scope>
    <source>
        <strain evidence="2">Stay&amp;Tobe</strain>
        <tissue evidence="2">Testes</tissue>
    </source>
</reference>
<feature type="compositionally biased region" description="Basic and acidic residues" evidence="1">
    <location>
        <begin position="496"/>
        <end position="505"/>
    </location>
</feature>
<feature type="compositionally biased region" description="Polar residues" evidence="1">
    <location>
        <begin position="195"/>
        <end position="208"/>
    </location>
</feature>
<feature type="region of interest" description="Disordered" evidence="1">
    <location>
        <begin position="486"/>
        <end position="538"/>
    </location>
</feature>
<feature type="region of interest" description="Disordered" evidence="1">
    <location>
        <begin position="76"/>
        <end position="100"/>
    </location>
</feature>